<sequence length="119" mass="14201">MLYYLFVKRHFRKDCKLRRDQSFRQRKSGKSIQRLTQVKIAVHICFGFYNNQPKGKTSPGWSSIDWGDLSIYPKVKNFYESFHIHRSITIQRFNIHKYQAKVSVHKYKGMKGNDNEGNV</sequence>
<evidence type="ECO:0000313" key="2">
    <source>
        <dbReference type="Proteomes" id="UP000811609"/>
    </source>
</evidence>
<reference evidence="1" key="1">
    <citation type="submission" date="2020-12" db="EMBL/GenBank/DDBJ databases">
        <title>WGS assembly of Carya illinoinensis cv. Pawnee.</title>
        <authorList>
            <person name="Platts A."/>
            <person name="Shu S."/>
            <person name="Wright S."/>
            <person name="Barry K."/>
            <person name="Edger P."/>
            <person name="Pires J.C."/>
            <person name="Schmutz J."/>
        </authorList>
    </citation>
    <scope>NUCLEOTIDE SEQUENCE</scope>
    <source>
        <tissue evidence="1">Leaf</tissue>
    </source>
</reference>
<evidence type="ECO:0000313" key="1">
    <source>
        <dbReference type="EMBL" id="KAG6636785.1"/>
    </source>
</evidence>
<protein>
    <submittedName>
        <fullName evidence="1">Uncharacterized protein</fullName>
    </submittedName>
</protein>
<accession>A0A8T1P266</accession>
<proteinExistence type="predicted"/>
<dbReference type="Proteomes" id="UP000811609">
    <property type="component" value="Chromosome 11"/>
</dbReference>
<keyword evidence="2" id="KW-1185">Reference proteome</keyword>
<organism evidence="1 2">
    <name type="scientific">Carya illinoinensis</name>
    <name type="common">Pecan</name>
    <dbReference type="NCBI Taxonomy" id="32201"/>
    <lineage>
        <taxon>Eukaryota</taxon>
        <taxon>Viridiplantae</taxon>
        <taxon>Streptophyta</taxon>
        <taxon>Embryophyta</taxon>
        <taxon>Tracheophyta</taxon>
        <taxon>Spermatophyta</taxon>
        <taxon>Magnoliopsida</taxon>
        <taxon>eudicotyledons</taxon>
        <taxon>Gunneridae</taxon>
        <taxon>Pentapetalae</taxon>
        <taxon>rosids</taxon>
        <taxon>fabids</taxon>
        <taxon>Fagales</taxon>
        <taxon>Juglandaceae</taxon>
        <taxon>Carya</taxon>
    </lineage>
</organism>
<comment type="caution">
    <text evidence="1">The sequence shown here is derived from an EMBL/GenBank/DDBJ whole genome shotgun (WGS) entry which is preliminary data.</text>
</comment>
<dbReference type="AlphaFoldDB" id="A0A8T1P266"/>
<gene>
    <name evidence="1" type="ORF">CIPAW_11G134800</name>
</gene>
<dbReference type="EMBL" id="CM031819">
    <property type="protein sequence ID" value="KAG6636785.1"/>
    <property type="molecule type" value="Genomic_DNA"/>
</dbReference>
<name>A0A8T1P266_CARIL</name>